<evidence type="ECO:0000313" key="3">
    <source>
        <dbReference type="Proteomes" id="UP001178507"/>
    </source>
</evidence>
<dbReference type="EMBL" id="CAUJNA010000368">
    <property type="protein sequence ID" value="CAJ1376180.1"/>
    <property type="molecule type" value="Genomic_DNA"/>
</dbReference>
<reference evidence="2" key="1">
    <citation type="submission" date="2023-08" db="EMBL/GenBank/DDBJ databases">
        <authorList>
            <person name="Chen Y."/>
            <person name="Shah S."/>
            <person name="Dougan E. K."/>
            <person name="Thang M."/>
            <person name="Chan C."/>
        </authorList>
    </citation>
    <scope>NUCLEOTIDE SEQUENCE</scope>
</reference>
<feature type="region of interest" description="Disordered" evidence="1">
    <location>
        <begin position="708"/>
        <end position="751"/>
    </location>
</feature>
<proteinExistence type="predicted"/>
<evidence type="ECO:0000256" key="1">
    <source>
        <dbReference type="SAM" id="MobiDB-lite"/>
    </source>
</evidence>
<feature type="region of interest" description="Disordered" evidence="1">
    <location>
        <begin position="544"/>
        <end position="574"/>
    </location>
</feature>
<dbReference type="AlphaFoldDB" id="A0AA36HWQ4"/>
<gene>
    <name evidence="2" type="ORF">EVOR1521_LOCUS5300</name>
</gene>
<accession>A0AA36HWQ4</accession>
<comment type="caution">
    <text evidence="2">The sequence shown here is derived from an EMBL/GenBank/DDBJ whole genome shotgun (WGS) entry which is preliminary data.</text>
</comment>
<feature type="compositionally biased region" description="Basic and acidic residues" evidence="1">
    <location>
        <begin position="724"/>
        <end position="736"/>
    </location>
</feature>
<feature type="compositionally biased region" description="Basic and acidic residues" evidence="1">
    <location>
        <begin position="544"/>
        <end position="572"/>
    </location>
</feature>
<protein>
    <submittedName>
        <fullName evidence="2">Uncharacterized protein</fullName>
    </submittedName>
</protein>
<keyword evidence="3" id="KW-1185">Reference proteome</keyword>
<evidence type="ECO:0000313" key="2">
    <source>
        <dbReference type="EMBL" id="CAJ1376180.1"/>
    </source>
</evidence>
<dbReference type="Proteomes" id="UP001178507">
    <property type="component" value="Unassembled WGS sequence"/>
</dbReference>
<sequence length="751" mass="86266">MLLAKAASPWSAGSGSNPPATPRLPPLEGEATARLVQGLKKLQDSAERFAPCLSARPLRSISYLGQVANSRLHEADVELGAHESQVYANLKKPPADLRVRAVADPLSSPTADGARLRPVKQDDMVLETLKMQEMRYYKVAVPSRPVVVTVTVTKTSGVMPCLWGSTLNRRPNNMDNDYKGKDDKLVYEHAVLPSEGEEVNDAKRVTAPSCREFYFSLDSHRGECTLKFVVTFSNFKIKDDVFSPKARARRGWEARLAEVTKTPQSREEFEERLQAMQSKRRQKIEEISRGQNFLEANQLRLACETSPQRHVQLQKRALLACHRRDVAFLRRERLEEEKEERHVQWMSRAENKRREREQQELQQSLQLEMQMRQQSWLTKIFTASFVKTVAGQFQERRTELEKLRREFASATVLDSLFRRTLVRKRRNMIWRNAIKLRMAMTVYARTVLPMVKALSAPLITDFLTKNSFSKEAPSIHSVFSHYRASVIRIQHFWLGIRMARKAYLHVLLPVWTTCERKACETYHKDQEAAARAAAKAQDEKMAQIEGVLDGKEGKRTPRSSRPESKDRGANKDAKKRVRTTLFQVTDVQLPVEEDLPGYITQLAIYSHIADMQWSFPARVKQWEASMQQAKDTAEVENFLVTSEGESSSMKQLRMSRPRKIYVDEEEIMALVRRTLDSWHRGGFVHVKANRLRVLRFGWRAFLSERMKSNMSSAGSPGRHATARSGERRKERGERQMKKAQSTVQPDEGDNE</sequence>
<name>A0AA36HWQ4_9DINO</name>
<feature type="region of interest" description="Disordered" evidence="1">
    <location>
        <begin position="1"/>
        <end position="27"/>
    </location>
</feature>
<organism evidence="2 3">
    <name type="scientific">Effrenium voratum</name>
    <dbReference type="NCBI Taxonomy" id="2562239"/>
    <lineage>
        <taxon>Eukaryota</taxon>
        <taxon>Sar</taxon>
        <taxon>Alveolata</taxon>
        <taxon>Dinophyceae</taxon>
        <taxon>Suessiales</taxon>
        <taxon>Symbiodiniaceae</taxon>
        <taxon>Effrenium</taxon>
    </lineage>
</organism>